<feature type="compositionally biased region" description="Polar residues" evidence="1">
    <location>
        <begin position="211"/>
        <end position="221"/>
    </location>
</feature>
<dbReference type="Pfam" id="PF07963">
    <property type="entry name" value="N_methyl"/>
    <property type="match status" value="1"/>
</dbReference>
<dbReference type="SUPFAM" id="SSF54523">
    <property type="entry name" value="Pili subunits"/>
    <property type="match status" value="1"/>
</dbReference>
<keyword evidence="2" id="KW-0472">Membrane</keyword>
<name>A0A178ILQ5_9BACT</name>
<dbReference type="STRING" id="1184151.AW736_06365"/>
<evidence type="ECO:0008006" key="5">
    <source>
        <dbReference type="Google" id="ProtNLM"/>
    </source>
</evidence>
<proteinExistence type="predicted"/>
<dbReference type="Proteomes" id="UP000078486">
    <property type="component" value="Unassembled WGS sequence"/>
</dbReference>
<feature type="transmembrane region" description="Helical" evidence="2">
    <location>
        <begin position="21"/>
        <end position="45"/>
    </location>
</feature>
<reference evidence="3 4" key="1">
    <citation type="submission" date="2016-01" db="EMBL/GenBank/DDBJ databases">
        <title>High potential of lignocellulose degradation of a new Verrucomicrobia species.</title>
        <authorList>
            <person name="Wang Y."/>
            <person name="Shi Y."/>
            <person name="Qiu Z."/>
            <person name="Liu S."/>
            <person name="Yang H."/>
        </authorList>
    </citation>
    <scope>NUCLEOTIDE SEQUENCE [LARGE SCALE GENOMIC DNA]</scope>
    <source>
        <strain evidence="3 4">TSB47</strain>
    </source>
</reference>
<gene>
    <name evidence="3" type="ORF">AW736_06365</name>
</gene>
<protein>
    <recommendedName>
        <fullName evidence="5">Prepilin-type N-terminal cleavage/methylation domain-containing protein</fullName>
    </recommendedName>
</protein>
<keyword evidence="2" id="KW-0812">Transmembrane</keyword>
<accession>A0A178ILQ5</accession>
<evidence type="ECO:0000256" key="2">
    <source>
        <dbReference type="SAM" id="Phobius"/>
    </source>
</evidence>
<dbReference type="EMBL" id="LRRQ01000048">
    <property type="protein sequence ID" value="OAM90804.1"/>
    <property type="molecule type" value="Genomic_DNA"/>
</dbReference>
<feature type="region of interest" description="Disordered" evidence="1">
    <location>
        <begin position="167"/>
        <end position="221"/>
    </location>
</feature>
<organism evidence="3 4">
    <name type="scientific">Termitidicoccus mucosus</name>
    <dbReference type="NCBI Taxonomy" id="1184151"/>
    <lineage>
        <taxon>Bacteria</taxon>
        <taxon>Pseudomonadati</taxon>
        <taxon>Verrucomicrobiota</taxon>
        <taxon>Opitutia</taxon>
        <taxon>Opitutales</taxon>
        <taxon>Opitutaceae</taxon>
        <taxon>Termitidicoccus</taxon>
    </lineage>
</organism>
<keyword evidence="4" id="KW-1185">Reference proteome</keyword>
<feature type="compositionally biased region" description="Gly residues" evidence="1">
    <location>
        <begin position="168"/>
        <end position="209"/>
    </location>
</feature>
<keyword evidence="2" id="KW-1133">Transmembrane helix</keyword>
<dbReference type="AlphaFoldDB" id="A0A178ILQ5"/>
<dbReference type="InterPro" id="IPR045584">
    <property type="entry name" value="Pilin-like"/>
</dbReference>
<comment type="caution">
    <text evidence="3">The sequence shown here is derived from an EMBL/GenBank/DDBJ whole genome shotgun (WGS) entry which is preliminary data.</text>
</comment>
<evidence type="ECO:0000313" key="4">
    <source>
        <dbReference type="Proteomes" id="UP000078486"/>
    </source>
</evidence>
<dbReference type="NCBIfam" id="TIGR02532">
    <property type="entry name" value="IV_pilin_GFxxxE"/>
    <property type="match status" value="1"/>
</dbReference>
<evidence type="ECO:0000256" key="1">
    <source>
        <dbReference type="SAM" id="MobiDB-lite"/>
    </source>
</evidence>
<dbReference type="InterPro" id="IPR012902">
    <property type="entry name" value="N_methyl_site"/>
</dbReference>
<evidence type="ECO:0000313" key="3">
    <source>
        <dbReference type="EMBL" id="OAM90804.1"/>
    </source>
</evidence>
<sequence>MARQRHQSRIENRKSKIPRAFTMIEVLVALAIFATMAVVLVASYLNILTAYEVAGRGPAGELDVRFAREMLLAEGSLDAALAGADFEGADGGRVKWKAEVEPTETADLFLVTFTCEIEAAKESPARTVVETFRLLRPTWSQPADREALRAETRQRILDMQITSPLSGFGSGMSSGVAGGSNGGSGKGGGKNSGGKNQGQGGGKNQGGGRNNPASQNQGGRR</sequence>